<name>A0AAD2PW48_9STRA</name>
<gene>
    <name evidence="3" type="ORF">CYCCA115_LOCUS17737</name>
</gene>
<sequence>MISRIPFYLFVANFLCQQAVGFQAVNMNGASSSLPRPSASTVGTSPSSSTTSLNYVNAQTIDSTVTETDSFRNSILNTYQREEPQVSISQLLTEQVAREFTAGRRYLLAASAVKDLSEEFYDVEEQQRVRAMELMEYARAHDIEIMDYASQVDKTPIDKSMKTTELLQELLVQEQKDVKRLEKVMSQVSSKNVKLLAFLEVIRADQMERKDQIMQTLADALPNMQQTAVDTAASVATGDFSLNFGQELLNKLENQLQGMGQHVQDLVSKSTSGHHFTFTGATVATVAAVDAVDPESLPTPEDILQAVDTATALFDQQNLMDTETLTQLVDIVSGLY</sequence>
<organism evidence="3 4">
    <name type="scientific">Cylindrotheca closterium</name>
    <dbReference type="NCBI Taxonomy" id="2856"/>
    <lineage>
        <taxon>Eukaryota</taxon>
        <taxon>Sar</taxon>
        <taxon>Stramenopiles</taxon>
        <taxon>Ochrophyta</taxon>
        <taxon>Bacillariophyta</taxon>
        <taxon>Bacillariophyceae</taxon>
        <taxon>Bacillariophycidae</taxon>
        <taxon>Bacillariales</taxon>
        <taxon>Bacillariaceae</taxon>
        <taxon>Cylindrotheca</taxon>
    </lineage>
</organism>
<evidence type="ECO:0000313" key="3">
    <source>
        <dbReference type="EMBL" id="CAJ1959315.1"/>
    </source>
</evidence>
<evidence type="ECO:0000313" key="4">
    <source>
        <dbReference type="Proteomes" id="UP001295423"/>
    </source>
</evidence>
<feature type="chain" id="PRO_5041938686" evidence="2">
    <location>
        <begin position="22"/>
        <end position="336"/>
    </location>
</feature>
<comment type="caution">
    <text evidence="3">The sequence shown here is derived from an EMBL/GenBank/DDBJ whole genome shotgun (WGS) entry which is preliminary data.</text>
</comment>
<dbReference type="InterPro" id="IPR012347">
    <property type="entry name" value="Ferritin-like"/>
</dbReference>
<protein>
    <submittedName>
        <fullName evidence="3">Uncharacterized protein</fullName>
    </submittedName>
</protein>
<reference evidence="3" key="1">
    <citation type="submission" date="2023-08" db="EMBL/GenBank/DDBJ databases">
        <authorList>
            <person name="Audoor S."/>
            <person name="Bilcke G."/>
        </authorList>
    </citation>
    <scope>NUCLEOTIDE SEQUENCE</scope>
</reference>
<dbReference type="InterPro" id="IPR009078">
    <property type="entry name" value="Ferritin-like_SF"/>
</dbReference>
<feature type="coiled-coil region" evidence="1">
    <location>
        <begin position="164"/>
        <end position="191"/>
    </location>
</feature>
<evidence type="ECO:0000256" key="2">
    <source>
        <dbReference type="SAM" id="SignalP"/>
    </source>
</evidence>
<dbReference type="EMBL" id="CAKOGP040001992">
    <property type="protein sequence ID" value="CAJ1959315.1"/>
    <property type="molecule type" value="Genomic_DNA"/>
</dbReference>
<keyword evidence="4" id="KW-1185">Reference proteome</keyword>
<proteinExistence type="predicted"/>
<feature type="signal peptide" evidence="2">
    <location>
        <begin position="1"/>
        <end position="21"/>
    </location>
</feature>
<keyword evidence="2" id="KW-0732">Signal</keyword>
<dbReference type="Gene3D" id="1.20.1260.10">
    <property type="match status" value="1"/>
</dbReference>
<dbReference type="Proteomes" id="UP001295423">
    <property type="component" value="Unassembled WGS sequence"/>
</dbReference>
<keyword evidence="1" id="KW-0175">Coiled coil</keyword>
<dbReference type="AlphaFoldDB" id="A0AAD2PW48"/>
<dbReference type="SUPFAM" id="SSF47240">
    <property type="entry name" value="Ferritin-like"/>
    <property type="match status" value="1"/>
</dbReference>
<evidence type="ECO:0000256" key="1">
    <source>
        <dbReference type="SAM" id="Coils"/>
    </source>
</evidence>
<accession>A0AAD2PW48</accession>